<organism evidence="1 2">
    <name type="scientific">Jannaschia pohangensis</name>
    <dbReference type="NCBI Taxonomy" id="390807"/>
    <lineage>
        <taxon>Bacteria</taxon>
        <taxon>Pseudomonadati</taxon>
        <taxon>Pseudomonadota</taxon>
        <taxon>Alphaproteobacteria</taxon>
        <taxon>Rhodobacterales</taxon>
        <taxon>Roseobacteraceae</taxon>
        <taxon>Jannaschia</taxon>
    </lineage>
</organism>
<keyword evidence="2" id="KW-1185">Reference proteome</keyword>
<dbReference type="AlphaFoldDB" id="A0A1I3R4D0"/>
<dbReference type="Gene3D" id="3.40.50.1820">
    <property type="entry name" value="alpha/beta hydrolase"/>
    <property type="match status" value="1"/>
</dbReference>
<evidence type="ECO:0000313" key="1">
    <source>
        <dbReference type="EMBL" id="SFJ41434.1"/>
    </source>
</evidence>
<dbReference type="SUPFAM" id="SSF53474">
    <property type="entry name" value="alpha/beta-Hydrolases"/>
    <property type="match status" value="1"/>
</dbReference>
<sequence length="221" mass="23472">MSNDPCVIVMKAAGPRNIVLFAAGRGGNPMRHLPLLTALVDAGSTVIAPQFDMLKTAVPEKEELEARIPILEAALTEHAPDGIPLTGVGHSIGAVVLLALVGGRGDTRAGDRFASKRPVRFDRLALLAPPTGFFRRPGALSGVDARVRIRVGAKDTITPPDQVLFLHSALQGHVPVSIQIDEDAGHFIYMNELPPGITDAHPDRDAFLEALSKDVSDFIGS</sequence>
<dbReference type="EMBL" id="FORA01000003">
    <property type="protein sequence ID" value="SFJ41434.1"/>
    <property type="molecule type" value="Genomic_DNA"/>
</dbReference>
<evidence type="ECO:0008006" key="3">
    <source>
        <dbReference type="Google" id="ProtNLM"/>
    </source>
</evidence>
<accession>A0A1I3R4D0</accession>
<gene>
    <name evidence="1" type="ORF">SAMN04488095_2791</name>
</gene>
<dbReference type="STRING" id="390807.SAMN04488095_2791"/>
<proteinExistence type="predicted"/>
<dbReference type="InterPro" id="IPR029058">
    <property type="entry name" value="AB_hydrolase_fold"/>
</dbReference>
<evidence type="ECO:0000313" key="2">
    <source>
        <dbReference type="Proteomes" id="UP000199110"/>
    </source>
</evidence>
<protein>
    <recommendedName>
        <fullName evidence="3">Alpha/beta hydrolase family protein</fullName>
    </recommendedName>
</protein>
<dbReference type="RefSeq" id="WP_092781871.1">
    <property type="nucleotide sequence ID" value="NZ_FORA01000003.1"/>
</dbReference>
<reference evidence="1 2" key="1">
    <citation type="submission" date="2016-10" db="EMBL/GenBank/DDBJ databases">
        <authorList>
            <person name="de Groot N.N."/>
        </authorList>
    </citation>
    <scope>NUCLEOTIDE SEQUENCE [LARGE SCALE GENOMIC DNA]</scope>
    <source>
        <strain evidence="1 2">DSM 19073</strain>
    </source>
</reference>
<dbReference type="Proteomes" id="UP000199110">
    <property type="component" value="Unassembled WGS sequence"/>
</dbReference>
<name>A0A1I3R4D0_9RHOB</name>